<sequence length="533" mass="58482">MDQEKQEKQVKQENQAKQGKVFLVGAGPGDPKLITIRGMEAIGKADVIVYDRLASPRLLKYRQPGAELVFVGKLPDKHMLRQEEINQLLVDLAIQGKIVTRLKGGDPSIFGRVGEEAELLAEHGVTYEIIPGITSAIAVPAYAGIPVTHRDFTSSVAIVTGHEYPNKTYSKLDWEHLAKAIGTMVFLMGVANLEQISRELIRCGKSPQMPVALVRWGTWTEQATITGTLENISEKVKQANFQSPAVIIVGEVVKLREKLAWIEKKPLFGRRVLVTRARSQASELVELIDEMGGEPVEFPVIRLQTPSEAETLRSLDKAMGELEGYDWVIFTSVNGVEFFFRRLRELGLDIRRLMKARIVAVGPKTAEALLDRGLISDIIPAKFQAEDLLDAIEPELKLGERVLLPTADIARDYLPRRLTELGLIVTKVDVYENVLEIEDGTEVVELLLSGGIHIVTFTSSSTVTNLIDALTRLGVEDPVSLLKGVEIACIGPRTAHTLQSLGLPITYMAKEATIASLAESLSGNAGDGSFPVS</sequence>
<protein>
    <recommendedName>
        <fullName evidence="1">uroporphyrinogen-III C-methyltransferase</fullName>
        <ecNumber evidence="1">2.1.1.107</ecNumber>
    </recommendedName>
</protein>
<dbReference type="Gene3D" id="3.40.1010.10">
    <property type="entry name" value="Cobalt-precorrin-4 Transmethylase, Domain 1"/>
    <property type="match status" value="1"/>
</dbReference>
<dbReference type="CDD" id="cd11642">
    <property type="entry name" value="SUMT"/>
    <property type="match status" value="1"/>
</dbReference>
<evidence type="ECO:0000259" key="8">
    <source>
        <dbReference type="Pfam" id="PF02602"/>
    </source>
</evidence>
<dbReference type="RefSeq" id="WP_312894960.1">
    <property type="nucleotide sequence ID" value="NZ_JAGGLB010000041.1"/>
</dbReference>
<proteinExistence type="inferred from homology"/>
<dbReference type="InterPro" id="IPR050161">
    <property type="entry name" value="Siro_Cobalamin_biosynth"/>
</dbReference>
<dbReference type="Proteomes" id="UP001519287">
    <property type="component" value="Unassembled WGS sequence"/>
</dbReference>
<evidence type="ECO:0000256" key="1">
    <source>
        <dbReference type="ARBA" id="ARBA00012162"/>
    </source>
</evidence>
<name>A0ABS4J801_9BACL</name>
<dbReference type="InterPro" id="IPR003754">
    <property type="entry name" value="4pyrrol_synth_uPrphyn_synth"/>
</dbReference>
<dbReference type="SUPFAM" id="SSF53790">
    <property type="entry name" value="Tetrapyrrole methylase"/>
    <property type="match status" value="1"/>
</dbReference>
<dbReference type="InterPro" id="IPR014777">
    <property type="entry name" value="4pyrrole_Mease_sub1"/>
</dbReference>
<dbReference type="InterPro" id="IPR036108">
    <property type="entry name" value="4pyrrol_syn_uPrphyn_synt_sf"/>
</dbReference>
<dbReference type="EMBL" id="JAGGLB010000041">
    <property type="protein sequence ID" value="MBP1995940.1"/>
    <property type="molecule type" value="Genomic_DNA"/>
</dbReference>
<comment type="caution">
    <text evidence="9">The sequence shown here is derived from an EMBL/GenBank/DDBJ whole genome shotgun (WGS) entry which is preliminary data.</text>
</comment>
<keyword evidence="10" id="KW-1185">Reference proteome</keyword>
<evidence type="ECO:0000256" key="6">
    <source>
        <dbReference type="RuleBase" id="RU003960"/>
    </source>
</evidence>
<dbReference type="Pfam" id="PF00590">
    <property type="entry name" value="TP_methylase"/>
    <property type="match status" value="1"/>
</dbReference>
<dbReference type="Gene3D" id="3.30.950.10">
    <property type="entry name" value="Methyltransferase, Cobalt-precorrin-4 Transmethylase, Domain 2"/>
    <property type="match status" value="1"/>
</dbReference>
<organism evidence="9 10">
    <name type="scientific">Paenibacillus eucommiae</name>
    <dbReference type="NCBI Taxonomy" id="1355755"/>
    <lineage>
        <taxon>Bacteria</taxon>
        <taxon>Bacillati</taxon>
        <taxon>Bacillota</taxon>
        <taxon>Bacilli</taxon>
        <taxon>Bacillales</taxon>
        <taxon>Paenibacillaceae</taxon>
        <taxon>Paenibacillus</taxon>
    </lineage>
</organism>
<dbReference type="InterPro" id="IPR006366">
    <property type="entry name" value="CobA/CysG_C"/>
</dbReference>
<comment type="similarity">
    <text evidence="6">Belongs to the precorrin methyltransferase family.</text>
</comment>
<dbReference type="GO" id="GO:0032259">
    <property type="term" value="P:methylation"/>
    <property type="evidence" value="ECO:0007669"/>
    <property type="project" value="UniProtKB-KW"/>
</dbReference>
<keyword evidence="2 6" id="KW-0489">Methyltransferase</keyword>
<keyword evidence="9" id="KW-0456">Lyase</keyword>
<dbReference type="InterPro" id="IPR000878">
    <property type="entry name" value="4pyrrol_Mease"/>
</dbReference>
<dbReference type="NCBIfam" id="TIGR01469">
    <property type="entry name" value="cobA_cysG_Cterm"/>
    <property type="match status" value="1"/>
</dbReference>
<dbReference type="Pfam" id="PF02602">
    <property type="entry name" value="HEM4"/>
    <property type="match status" value="1"/>
</dbReference>
<dbReference type="GO" id="GO:0004852">
    <property type="term" value="F:uroporphyrinogen-III synthase activity"/>
    <property type="evidence" value="ECO:0007669"/>
    <property type="project" value="UniProtKB-EC"/>
</dbReference>
<dbReference type="GO" id="GO:0004851">
    <property type="term" value="F:uroporphyrin-III C-methyltransferase activity"/>
    <property type="evidence" value="ECO:0007669"/>
    <property type="project" value="UniProtKB-EC"/>
</dbReference>
<keyword evidence="3 6" id="KW-0808">Transferase</keyword>
<dbReference type="CDD" id="cd06578">
    <property type="entry name" value="HemD"/>
    <property type="match status" value="1"/>
</dbReference>
<accession>A0ABS4J801</accession>
<evidence type="ECO:0000256" key="2">
    <source>
        <dbReference type="ARBA" id="ARBA00022603"/>
    </source>
</evidence>
<feature type="domain" description="Tetrapyrrole biosynthesis uroporphyrinogen III synthase" evidence="8">
    <location>
        <begin position="282"/>
        <end position="518"/>
    </location>
</feature>
<evidence type="ECO:0000256" key="3">
    <source>
        <dbReference type="ARBA" id="ARBA00022679"/>
    </source>
</evidence>
<dbReference type="InterPro" id="IPR003043">
    <property type="entry name" value="Uropor_MeTrfase_CS"/>
</dbReference>
<gene>
    <name evidence="9" type="ORF">J2Z66_007582</name>
</gene>
<dbReference type="NCBIfam" id="NF004790">
    <property type="entry name" value="PRK06136.1"/>
    <property type="match status" value="1"/>
</dbReference>
<dbReference type="Gene3D" id="3.40.50.10090">
    <property type="match status" value="2"/>
</dbReference>
<keyword evidence="5" id="KW-0627">Porphyrin biosynthesis</keyword>
<dbReference type="EC" id="2.1.1.107" evidence="1"/>
<dbReference type="PANTHER" id="PTHR45790:SF3">
    <property type="entry name" value="S-ADENOSYL-L-METHIONINE-DEPENDENT UROPORPHYRINOGEN III METHYLTRANSFERASE, CHLOROPLASTIC"/>
    <property type="match status" value="1"/>
</dbReference>
<dbReference type="InterPro" id="IPR014776">
    <property type="entry name" value="4pyrrole_Mease_sub2"/>
</dbReference>
<reference evidence="9 10" key="1">
    <citation type="submission" date="2021-03" db="EMBL/GenBank/DDBJ databases">
        <title>Genomic Encyclopedia of Type Strains, Phase IV (KMG-IV): sequencing the most valuable type-strain genomes for metagenomic binning, comparative biology and taxonomic classification.</title>
        <authorList>
            <person name="Goeker M."/>
        </authorList>
    </citation>
    <scope>NUCLEOTIDE SEQUENCE [LARGE SCALE GENOMIC DNA]</scope>
    <source>
        <strain evidence="9 10">DSM 26048</strain>
    </source>
</reference>
<dbReference type="InterPro" id="IPR035996">
    <property type="entry name" value="4pyrrol_Methylase_sf"/>
</dbReference>
<evidence type="ECO:0000259" key="7">
    <source>
        <dbReference type="Pfam" id="PF00590"/>
    </source>
</evidence>
<evidence type="ECO:0000313" key="10">
    <source>
        <dbReference type="Proteomes" id="UP001519287"/>
    </source>
</evidence>
<dbReference type="PROSITE" id="PS00840">
    <property type="entry name" value="SUMT_2"/>
    <property type="match status" value="1"/>
</dbReference>
<evidence type="ECO:0000256" key="5">
    <source>
        <dbReference type="ARBA" id="ARBA00023244"/>
    </source>
</evidence>
<keyword evidence="4" id="KW-0949">S-adenosyl-L-methionine</keyword>
<feature type="domain" description="Tetrapyrrole methylase" evidence="7">
    <location>
        <begin position="20"/>
        <end position="232"/>
    </location>
</feature>
<dbReference type="PANTHER" id="PTHR45790">
    <property type="entry name" value="SIROHEME SYNTHASE-RELATED"/>
    <property type="match status" value="1"/>
</dbReference>
<evidence type="ECO:0000256" key="4">
    <source>
        <dbReference type="ARBA" id="ARBA00022691"/>
    </source>
</evidence>
<dbReference type="PROSITE" id="PS00839">
    <property type="entry name" value="SUMT_1"/>
    <property type="match status" value="1"/>
</dbReference>
<evidence type="ECO:0000313" key="9">
    <source>
        <dbReference type="EMBL" id="MBP1995940.1"/>
    </source>
</evidence>
<dbReference type="SUPFAM" id="SSF69618">
    <property type="entry name" value="HemD-like"/>
    <property type="match status" value="1"/>
</dbReference>